<comment type="subcellular location">
    <subcellularLocation>
        <location evidence="1">Cytoplasm</location>
    </subcellularLocation>
</comment>
<dbReference type="SMART" id="SM00342">
    <property type="entry name" value="HTH_ARAC"/>
    <property type="match status" value="1"/>
</dbReference>
<dbReference type="Proteomes" id="UP000307510">
    <property type="component" value="Unassembled WGS sequence"/>
</dbReference>
<dbReference type="GO" id="GO:0003700">
    <property type="term" value="F:DNA-binding transcription factor activity"/>
    <property type="evidence" value="ECO:0007669"/>
    <property type="project" value="InterPro"/>
</dbReference>
<dbReference type="RefSeq" id="WP_138214609.1">
    <property type="nucleotide sequence ID" value="NZ_VASG01000004.1"/>
</dbReference>
<dbReference type="GO" id="GO:0043565">
    <property type="term" value="F:sequence-specific DNA binding"/>
    <property type="evidence" value="ECO:0007669"/>
    <property type="project" value="InterPro"/>
</dbReference>
<dbReference type="PRINTS" id="PR00032">
    <property type="entry name" value="HTHARAC"/>
</dbReference>
<sequence>MTQYPATRSDPLSDFLRVADAQLTVAGGFSAGGAWSLRFPPPQHLKFFALIKGSCWLQIEGDEEPVWIKEGDVFILCSRRAFVLASDLALKPLEAMDVFSGGENERTAILGSGEDCIQLGGHVRLDPTSEELAFRLMPAVMQVHSGTQQAERLKWLLDQIVEERNQWRPGVSAVSAQLTQLLFVQTVRAYLESSDSVSCGWLRAAGDKRLAPVLGLMHGEPGRAWQLGELARAAGMSRTSFAVHFKSITGIPALTYLSEWRMLLAQQALRGSDVTMAELASELGYSSESAFSNAFKRITGTAPRHYRNQWRQTGE</sequence>
<dbReference type="Pfam" id="PF12833">
    <property type="entry name" value="HTH_18"/>
    <property type="match status" value="1"/>
</dbReference>
<proteinExistence type="predicted"/>
<dbReference type="InterPro" id="IPR032783">
    <property type="entry name" value="AraC_lig"/>
</dbReference>
<comment type="function">
    <text evidence="5">Regulatory protein of the TOL plasmid xyl operons. XylS activates the xylXYZLTEGFJQKIH operon required for the degradation of toluene, m-xylene and p-xylene.</text>
</comment>
<dbReference type="SUPFAM" id="SSF46689">
    <property type="entry name" value="Homeodomain-like"/>
    <property type="match status" value="2"/>
</dbReference>
<keyword evidence="4" id="KW-0804">Transcription</keyword>
<evidence type="ECO:0000256" key="2">
    <source>
        <dbReference type="ARBA" id="ARBA00023015"/>
    </source>
</evidence>
<evidence type="ECO:0000256" key="3">
    <source>
        <dbReference type="ARBA" id="ARBA00023125"/>
    </source>
</evidence>
<dbReference type="InterPro" id="IPR018062">
    <property type="entry name" value="HTH_AraC-typ_CS"/>
</dbReference>
<evidence type="ECO:0000256" key="5">
    <source>
        <dbReference type="ARBA" id="ARBA00037345"/>
    </source>
</evidence>
<dbReference type="InterPro" id="IPR009057">
    <property type="entry name" value="Homeodomain-like_sf"/>
</dbReference>
<name>A0A5R9A4M5_PSENT</name>
<dbReference type="GO" id="GO:0009893">
    <property type="term" value="P:positive regulation of metabolic process"/>
    <property type="evidence" value="ECO:0007669"/>
    <property type="project" value="UniProtKB-ARBA"/>
</dbReference>
<protein>
    <submittedName>
        <fullName evidence="7">AraC family transcriptional regulator</fullName>
    </submittedName>
</protein>
<evidence type="ECO:0000256" key="4">
    <source>
        <dbReference type="ARBA" id="ARBA00023163"/>
    </source>
</evidence>
<reference evidence="8" key="2">
    <citation type="submission" date="2019-06" db="EMBL/GenBank/DDBJ databases">
        <title>AzeR, a transcriptional regulator that responds to azelaic acid in Pseudomonas nitroreducens.</title>
        <authorList>
            <person name="Bez C."/>
            <person name="Javvadi S.G."/>
            <person name="Bertani I."/>
            <person name="Devescovi G."/>
            <person name="Studholme D.J."/>
            <person name="Geller A."/>
            <person name="Levy A."/>
            <person name="Venturi V."/>
        </authorList>
    </citation>
    <scope>NUCLEOTIDE SEQUENCE [LARGE SCALE GENOMIC DNA]</scope>
    <source>
        <strain evidence="8">DSM 9128</strain>
    </source>
</reference>
<dbReference type="PANTHER" id="PTHR46796:SF7">
    <property type="entry name" value="ARAC FAMILY TRANSCRIPTIONAL REGULATOR"/>
    <property type="match status" value="1"/>
</dbReference>
<evidence type="ECO:0000313" key="8">
    <source>
        <dbReference type="Proteomes" id="UP000307510"/>
    </source>
</evidence>
<reference evidence="7 8" key="1">
    <citation type="submission" date="2019-05" db="EMBL/GenBank/DDBJ databases">
        <authorList>
            <person name="Moore K."/>
            <person name="O'Neill P."/>
            <person name="Farbos A."/>
            <person name="Studholme D.J."/>
        </authorList>
    </citation>
    <scope>NUCLEOTIDE SEQUENCE [LARGE SCALE GENOMIC DNA]</scope>
    <source>
        <strain evidence="7 8">DSM 9128</strain>
    </source>
</reference>
<dbReference type="InterPro" id="IPR018060">
    <property type="entry name" value="HTH_AraC"/>
</dbReference>
<comment type="caution">
    <text evidence="7">The sequence shown here is derived from an EMBL/GenBank/DDBJ whole genome shotgun (WGS) entry which is preliminary data.</text>
</comment>
<dbReference type="PROSITE" id="PS00041">
    <property type="entry name" value="HTH_ARAC_FAMILY_1"/>
    <property type="match status" value="1"/>
</dbReference>
<gene>
    <name evidence="7" type="ORF">FEA48_15495</name>
</gene>
<keyword evidence="2" id="KW-0805">Transcription regulation</keyword>
<feature type="domain" description="HTH araC/xylS-type" evidence="6">
    <location>
        <begin position="211"/>
        <end position="309"/>
    </location>
</feature>
<dbReference type="InterPro" id="IPR020449">
    <property type="entry name" value="Tscrpt_reg_AraC-type_HTH"/>
</dbReference>
<evidence type="ECO:0000313" key="7">
    <source>
        <dbReference type="EMBL" id="TLP73641.1"/>
    </source>
</evidence>
<evidence type="ECO:0000259" key="6">
    <source>
        <dbReference type="PROSITE" id="PS01124"/>
    </source>
</evidence>
<keyword evidence="3" id="KW-0238">DNA-binding</keyword>
<accession>A0A5R9A4M5</accession>
<dbReference type="AlphaFoldDB" id="A0A5R9A4M5"/>
<dbReference type="GO" id="GO:0005737">
    <property type="term" value="C:cytoplasm"/>
    <property type="evidence" value="ECO:0007669"/>
    <property type="project" value="UniProtKB-SubCell"/>
</dbReference>
<dbReference type="Gene3D" id="1.10.10.60">
    <property type="entry name" value="Homeodomain-like"/>
    <property type="match status" value="2"/>
</dbReference>
<dbReference type="EMBL" id="VASG01000004">
    <property type="protein sequence ID" value="TLP73641.1"/>
    <property type="molecule type" value="Genomic_DNA"/>
</dbReference>
<evidence type="ECO:0000256" key="1">
    <source>
        <dbReference type="ARBA" id="ARBA00004496"/>
    </source>
</evidence>
<organism evidence="7 8">
    <name type="scientific">Pseudomonas nitroreducens</name>
    <dbReference type="NCBI Taxonomy" id="46680"/>
    <lineage>
        <taxon>Bacteria</taxon>
        <taxon>Pseudomonadati</taxon>
        <taxon>Pseudomonadota</taxon>
        <taxon>Gammaproteobacteria</taxon>
        <taxon>Pseudomonadales</taxon>
        <taxon>Pseudomonadaceae</taxon>
        <taxon>Pseudomonas</taxon>
    </lineage>
</organism>
<dbReference type="Pfam" id="PF12852">
    <property type="entry name" value="Cupin_6"/>
    <property type="match status" value="1"/>
</dbReference>
<dbReference type="InterPro" id="IPR050204">
    <property type="entry name" value="AraC_XylS_family_regulators"/>
</dbReference>
<dbReference type="PROSITE" id="PS01124">
    <property type="entry name" value="HTH_ARAC_FAMILY_2"/>
    <property type="match status" value="1"/>
</dbReference>
<dbReference type="PANTHER" id="PTHR46796">
    <property type="entry name" value="HTH-TYPE TRANSCRIPTIONAL ACTIVATOR RHAS-RELATED"/>
    <property type="match status" value="1"/>
</dbReference>